<gene>
    <name evidence="1" type="ORF">L21SP5_03548</name>
</gene>
<reference evidence="1 2" key="1">
    <citation type="submission" date="2015-11" db="EMBL/GenBank/DDBJ databases">
        <title>Description and complete genome sequence of a novel strain predominating in hypersaline microbial mats and representing a new family of the Bacteriodetes phylum.</title>
        <authorList>
            <person name="Spring S."/>
            <person name="Bunk B."/>
            <person name="Sproer C."/>
            <person name="Klenk H.-P."/>
        </authorList>
    </citation>
    <scope>NUCLEOTIDE SEQUENCE [LARGE SCALE GENOMIC DNA]</scope>
    <source>
        <strain evidence="1 2">L21-Spi-D4</strain>
    </source>
</reference>
<keyword evidence="2" id="KW-1185">Reference proteome</keyword>
<dbReference type="STRING" id="1307839.L21SP5_03548"/>
<accession>A0A0S2I4L1</accession>
<evidence type="ECO:0000313" key="1">
    <source>
        <dbReference type="EMBL" id="ALO17156.1"/>
    </source>
</evidence>
<dbReference type="KEGG" id="blq:L21SP5_03548"/>
<dbReference type="AlphaFoldDB" id="A0A0S2I4L1"/>
<protein>
    <submittedName>
        <fullName evidence="1">Uncharacterized protein</fullName>
    </submittedName>
</protein>
<organism evidence="1 2">
    <name type="scientific">Salinivirga cyanobacteriivorans</name>
    <dbReference type="NCBI Taxonomy" id="1307839"/>
    <lineage>
        <taxon>Bacteria</taxon>
        <taxon>Pseudomonadati</taxon>
        <taxon>Bacteroidota</taxon>
        <taxon>Bacteroidia</taxon>
        <taxon>Bacteroidales</taxon>
        <taxon>Salinivirgaceae</taxon>
        <taxon>Salinivirga</taxon>
    </lineage>
</organism>
<dbReference type="Proteomes" id="UP000064893">
    <property type="component" value="Chromosome"/>
</dbReference>
<name>A0A0S2I4L1_9BACT</name>
<sequence>MGVLSGKQDKSVGLVFHLFYQNQRLDFEGF</sequence>
<proteinExistence type="predicted"/>
<dbReference type="EMBL" id="CP013118">
    <property type="protein sequence ID" value="ALO17156.1"/>
    <property type="molecule type" value="Genomic_DNA"/>
</dbReference>
<evidence type="ECO:0000313" key="2">
    <source>
        <dbReference type="Proteomes" id="UP000064893"/>
    </source>
</evidence>